<proteinExistence type="predicted"/>
<feature type="region of interest" description="Disordered" evidence="1">
    <location>
        <begin position="33"/>
        <end position="129"/>
    </location>
</feature>
<keyword evidence="3" id="KW-1185">Reference proteome</keyword>
<reference evidence="2 3" key="1">
    <citation type="submission" date="2020-08" db="EMBL/GenBank/DDBJ databases">
        <title>Sequencing the genomes of 1000 actinobacteria strains.</title>
        <authorList>
            <person name="Klenk H.-P."/>
        </authorList>
    </citation>
    <scope>NUCLEOTIDE SEQUENCE [LARGE SCALE GENOMIC DNA]</scope>
    <source>
        <strain evidence="2 3">DSM 23889</strain>
    </source>
</reference>
<name>A0A840XSL7_9MICO</name>
<dbReference type="AlphaFoldDB" id="A0A840XSL7"/>
<organism evidence="2 3">
    <name type="scientific">Microcella frigidaquae</name>
    <dbReference type="NCBI Taxonomy" id="424758"/>
    <lineage>
        <taxon>Bacteria</taxon>
        <taxon>Bacillati</taxon>
        <taxon>Actinomycetota</taxon>
        <taxon>Actinomycetes</taxon>
        <taxon>Micrococcales</taxon>
        <taxon>Microbacteriaceae</taxon>
        <taxon>Microcella</taxon>
    </lineage>
</organism>
<dbReference type="Pfam" id="PF01391">
    <property type="entry name" value="Collagen"/>
    <property type="match status" value="1"/>
</dbReference>
<dbReference type="Proteomes" id="UP000552883">
    <property type="component" value="Unassembled WGS sequence"/>
</dbReference>
<dbReference type="PANTHER" id="PTHR24637:SF421">
    <property type="entry name" value="CUTICLE COLLAGEN DPY-2"/>
    <property type="match status" value="1"/>
</dbReference>
<accession>A0A840XSL7</accession>
<evidence type="ECO:0000313" key="2">
    <source>
        <dbReference type="EMBL" id="MBB5618939.1"/>
    </source>
</evidence>
<evidence type="ECO:0008006" key="4">
    <source>
        <dbReference type="Google" id="ProtNLM"/>
    </source>
</evidence>
<protein>
    <recommendedName>
        <fullName evidence="4">Collagen triple helix repeat-containing protein</fullName>
    </recommendedName>
</protein>
<evidence type="ECO:0000313" key="3">
    <source>
        <dbReference type="Proteomes" id="UP000552883"/>
    </source>
</evidence>
<dbReference type="InterPro" id="IPR008160">
    <property type="entry name" value="Collagen"/>
</dbReference>
<dbReference type="EMBL" id="JACHBS010000001">
    <property type="protein sequence ID" value="MBB5618939.1"/>
    <property type="molecule type" value="Genomic_DNA"/>
</dbReference>
<comment type="caution">
    <text evidence="2">The sequence shown here is derived from an EMBL/GenBank/DDBJ whole genome shotgun (WGS) entry which is preliminary data.</text>
</comment>
<gene>
    <name evidence="2" type="ORF">BJ959_002435</name>
</gene>
<evidence type="ECO:0000256" key="1">
    <source>
        <dbReference type="SAM" id="MobiDB-lite"/>
    </source>
</evidence>
<feature type="compositionally biased region" description="Low complexity" evidence="1">
    <location>
        <begin position="33"/>
        <end position="59"/>
    </location>
</feature>
<feature type="compositionally biased region" description="Low complexity" evidence="1">
    <location>
        <begin position="65"/>
        <end position="111"/>
    </location>
</feature>
<dbReference type="RefSeq" id="WP_221234923.1">
    <property type="nucleotide sequence ID" value="NZ_BAAANZ010000007.1"/>
</dbReference>
<dbReference type="PANTHER" id="PTHR24637">
    <property type="entry name" value="COLLAGEN"/>
    <property type="match status" value="1"/>
</dbReference>
<sequence>MVSLRTLLIACLITALVGAGGGMLGASLLGAASGPAGAQGPAGEPGADGADGASGLDGSDGVDGVDGAPGAAGRDGAAGPSGPAGARGATGAPGATGPAGTAGVPGQTGAAGLQGEVGPQGETGPQGPAGVVDYGYFTVSSQFVPPNTGIALPIAQTSGALDSGLTVNQFGSGTLNLDPGVYRFSSLVRYLSVDNASPVALRLTTFYQGASGIPAEPLDNISLSQFTPSAANVFQYASTDLTIQLEYSTSVRLEFIALGSVGGVQVSRGWLMVERLG</sequence>